<dbReference type="AlphaFoldDB" id="A0A1E1EY03"/>
<evidence type="ECO:0000256" key="1">
    <source>
        <dbReference type="ARBA" id="ARBA00010982"/>
    </source>
</evidence>
<evidence type="ECO:0000256" key="4">
    <source>
        <dbReference type="PIRSR" id="PIRSR000429-1"/>
    </source>
</evidence>
<evidence type="ECO:0000259" key="7">
    <source>
        <dbReference type="Pfam" id="PF02803"/>
    </source>
</evidence>
<dbReference type="NCBIfam" id="TIGR01930">
    <property type="entry name" value="AcCoA-C-Actrans"/>
    <property type="match status" value="1"/>
</dbReference>
<dbReference type="Pfam" id="PF00108">
    <property type="entry name" value="Thiolase_N"/>
    <property type="match status" value="1"/>
</dbReference>
<dbReference type="InterPro" id="IPR020613">
    <property type="entry name" value="Thiolase_CS"/>
</dbReference>
<dbReference type="GO" id="GO:0003988">
    <property type="term" value="F:acetyl-CoA C-acyltransferase activity"/>
    <property type="evidence" value="ECO:0007669"/>
    <property type="project" value="UniProtKB-ARBA"/>
</dbReference>
<dbReference type="InterPro" id="IPR020610">
    <property type="entry name" value="Thiolase_AS"/>
</dbReference>
<dbReference type="InterPro" id="IPR002155">
    <property type="entry name" value="Thiolase"/>
</dbReference>
<dbReference type="CDD" id="cd00751">
    <property type="entry name" value="thiolase"/>
    <property type="match status" value="1"/>
</dbReference>
<dbReference type="OrthoDB" id="9764638at2"/>
<dbReference type="PIRSF" id="PIRSF000429">
    <property type="entry name" value="Ac-CoA_Ac_transf"/>
    <property type="match status" value="1"/>
</dbReference>
<feature type="active site" description="Proton acceptor" evidence="4">
    <location>
        <position position="365"/>
    </location>
</feature>
<keyword evidence="3 5" id="KW-0012">Acyltransferase</keyword>
<dbReference type="NCBIfam" id="NF004682">
    <property type="entry name" value="PRK06025.1"/>
    <property type="match status" value="1"/>
</dbReference>
<dbReference type="PROSITE" id="PS00099">
    <property type="entry name" value="THIOLASE_3"/>
    <property type="match status" value="1"/>
</dbReference>
<dbReference type="Gene3D" id="3.40.47.10">
    <property type="match status" value="2"/>
</dbReference>
<keyword evidence="9" id="KW-1185">Reference proteome</keyword>
<dbReference type="InterPro" id="IPR020617">
    <property type="entry name" value="Thiolase_C"/>
</dbReference>
<dbReference type="Proteomes" id="UP000218272">
    <property type="component" value="Chromosome SCLO_1"/>
</dbReference>
<evidence type="ECO:0000259" key="6">
    <source>
        <dbReference type="Pfam" id="PF00108"/>
    </source>
</evidence>
<dbReference type="InterPro" id="IPR020616">
    <property type="entry name" value="Thiolase_N"/>
</dbReference>
<evidence type="ECO:0000256" key="2">
    <source>
        <dbReference type="ARBA" id="ARBA00022679"/>
    </source>
</evidence>
<feature type="active site" description="Acyl-thioester intermediate" evidence="4">
    <location>
        <position position="92"/>
    </location>
</feature>
<protein>
    <submittedName>
        <fullName evidence="8">Acetyl-CoA acetyltransferase</fullName>
    </submittedName>
</protein>
<feature type="domain" description="Thiolase N-terminal" evidence="6">
    <location>
        <begin position="6"/>
        <end position="227"/>
    </location>
</feature>
<evidence type="ECO:0000313" key="9">
    <source>
        <dbReference type="Proteomes" id="UP000218272"/>
    </source>
</evidence>
<sequence>MQEAWIIDAVRTPRAVGKIGKGAFSDTHPQRLLSAVLAALSERNSLNVAEIDEVIAGCNNQLGRQAYCIARASLLDAGWDPIVPGMTVQRFCGSGLSAVNSAAMGVMSGVQSLVVAGGVESMSHVSTHQLYPLVDAGNAHLRDLHPQPHQGICADVIATIEGIARDDVDALAMESQRRAAEAIREGRFSRGVIPVYDYDGTLILDHEEFPRPGTTLEGLATLAPAFAGRYDAHLTDDGVTFRQLVEKTFPGMVVNHVHHAGNSSGVVDGAGAIVVASSDYARSRGLKPRARIRAMATVGDSPELMLNAPVPAARKVLQNAGMSVGDVDLFEVNEAFAAVPIKFMRDLDVDPAKVNVNGGAIALGHPIGATGAMLIGTLVDELERRDLNTGLVTMCTGGGMAPAMIIERI</sequence>
<dbReference type="PANTHER" id="PTHR43365">
    <property type="entry name" value="BLR7806 PROTEIN"/>
    <property type="match status" value="1"/>
</dbReference>
<dbReference type="Pfam" id="PF02803">
    <property type="entry name" value="Thiolase_C"/>
    <property type="match status" value="1"/>
</dbReference>
<dbReference type="RefSeq" id="WP_066521566.1">
    <property type="nucleotide sequence ID" value="NZ_AP017655.1"/>
</dbReference>
<dbReference type="EMBL" id="AP017655">
    <property type="protein sequence ID" value="BAV63111.1"/>
    <property type="molecule type" value="Genomic_DNA"/>
</dbReference>
<dbReference type="KEGG" id="sclo:SCLO_1000710"/>
<comment type="similarity">
    <text evidence="1 5">Belongs to the thiolase-like superfamily. Thiolase family.</text>
</comment>
<dbReference type="SUPFAM" id="SSF53901">
    <property type="entry name" value="Thiolase-like"/>
    <property type="match status" value="2"/>
</dbReference>
<organism evidence="8 9">
    <name type="scientific">Sphingobium cloacae</name>
    <dbReference type="NCBI Taxonomy" id="120107"/>
    <lineage>
        <taxon>Bacteria</taxon>
        <taxon>Pseudomonadati</taxon>
        <taxon>Pseudomonadota</taxon>
        <taxon>Alphaproteobacteria</taxon>
        <taxon>Sphingomonadales</taxon>
        <taxon>Sphingomonadaceae</taxon>
        <taxon>Sphingobium</taxon>
    </lineage>
</organism>
<evidence type="ECO:0000313" key="8">
    <source>
        <dbReference type="EMBL" id="BAV63111.1"/>
    </source>
</evidence>
<dbReference type="InterPro" id="IPR016039">
    <property type="entry name" value="Thiolase-like"/>
</dbReference>
<dbReference type="PANTHER" id="PTHR43365:SF1">
    <property type="entry name" value="ACETYL-COA C-ACYLTRANSFERASE"/>
    <property type="match status" value="1"/>
</dbReference>
<proteinExistence type="inferred from homology"/>
<reference evidence="8 9" key="1">
    <citation type="submission" date="2016-10" db="EMBL/GenBank/DDBJ databases">
        <title>Complete Genome Sequence of the Nonylphenol-Degrading Bacterium Sphingobium cloacae JCM 10874T.</title>
        <authorList>
            <person name="Ootsuka M."/>
            <person name="Nishizawa T."/>
            <person name="Ohta H."/>
        </authorList>
    </citation>
    <scope>NUCLEOTIDE SEQUENCE [LARGE SCALE GENOMIC DNA]</scope>
    <source>
        <strain evidence="8 9">JCM 10874</strain>
    </source>
</reference>
<feature type="active site" description="Proton acceptor" evidence="4">
    <location>
        <position position="395"/>
    </location>
</feature>
<dbReference type="PROSITE" id="PS00737">
    <property type="entry name" value="THIOLASE_2"/>
    <property type="match status" value="1"/>
</dbReference>
<evidence type="ECO:0000256" key="5">
    <source>
        <dbReference type="RuleBase" id="RU003557"/>
    </source>
</evidence>
<name>A0A1E1EY03_9SPHN</name>
<feature type="domain" description="Thiolase C-terminal" evidence="7">
    <location>
        <begin position="286"/>
        <end position="408"/>
    </location>
</feature>
<evidence type="ECO:0000256" key="3">
    <source>
        <dbReference type="ARBA" id="ARBA00023315"/>
    </source>
</evidence>
<gene>
    <name evidence="8" type="ORF">SCLO_1000710</name>
</gene>
<accession>A0A1E1EY03</accession>
<keyword evidence="2 5" id="KW-0808">Transferase</keyword>